<evidence type="ECO:0000313" key="1">
    <source>
        <dbReference type="EMBL" id="KAF8571053.1"/>
    </source>
</evidence>
<sequence>MTYGLIDLAKKMESCSATLRRLNFESDVSFRRTLGDVRRLLTPLQSEWFEVDATVLRHGHEPSFVNLTQFVDRKADAVNMMLLRKVSDLSTSSPQPSSRASTI</sequence>
<protein>
    <submittedName>
        <fullName evidence="1">Uncharacterized protein</fullName>
    </submittedName>
</protein>
<dbReference type="OrthoDB" id="10068075at2759"/>
<name>A0A8T0DTH6_9TREM</name>
<accession>A0A8T0DTH6</accession>
<organism evidence="1 2">
    <name type="scientific">Paragonimus westermani</name>
    <dbReference type="NCBI Taxonomy" id="34504"/>
    <lineage>
        <taxon>Eukaryota</taxon>
        <taxon>Metazoa</taxon>
        <taxon>Spiralia</taxon>
        <taxon>Lophotrochozoa</taxon>
        <taxon>Platyhelminthes</taxon>
        <taxon>Trematoda</taxon>
        <taxon>Digenea</taxon>
        <taxon>Plagiorchiida</taxon>
        <taxon>Troglotremata</taxon>
        <taxon>Troglotrematidae</taxon>
        <taxon>Paragonimus</taxon>
    </lineage>
</organism>
<gene>
    <name evidence="1" type="ORF">P879_03900</name>
</gene>
<dbReference type="Proteomes" id="UP000699462">
    <property type="component" value="Unassembled WGS sequence"/>
</dbReference>
<reference evidence="1 2" key="1">
    <citation type="submission" date="2019-07" db="EMBL/GenBank/DDBJ databases">
        <title>Annotation for the trematode Paragonimus westermani.</title>
        <authorList>
            <person name="Choi Y.-J."/>
        </authorList>
    </citation>
    <scope>NUCLEOTIDE SEQUENCE [LARGE SCALE GENOMIC DNA]</scope>
    <source>
        <strain evidence="1">180907_Pwestermani</strain>
    </source>
</reference>
<evidence type="ECO:0000313" key="2">
    <source>
        <dbReference type="Proteomes" id="UP000699462"/>
    </source>
</evidence>
<keyword evidence="2" id="KW-1185">Reference proteome</keyword>
<dbReference type="EMBL" id="JTDF01000736">
    <property type="protein sequence ID" value="KAF8571053.1"/>
    <property type="molecule type" value="Genomic_DNA"/>
</dbReference>
<proteinExistence type="predicted"/>
<comment type="caution">
    <text evidence="1">The sequence shown here is derived from an EMBL/GenBank/DDBJ whole genome shotgun (WGS) entry which is preliminary data.</text>
</comment>
<dbReference type="AlphaFoldDB" id="A0A8T0DTH6"/>